<dbReference type="AlphaFoldDB" id="A0A1G6IQT1"/>
<dbReference type="STRING" id="28234.SAMN04488588_0454"/>
<gene>
    <name evidence="6" type="ORF">E4650_03540</name>
    <name evidence="5" type="ORF">SAMN04488588_0454</name>
</gene>
<evidence type="ECO:0000313" key="8">
    <source>
        <dbReference type="Proteomes" id="UP000297288"/>
    </source>
</evidence>
<evidence type="ECO:0000313" key="6">
    <source>
        <dbReference type="EMBL" id="TGG89274.1"/>
    </source>
</evidence>
<protein>
    <submittedName>
        <fullName evidence="6">Alanine/ornithine racemase family PLP-dependent enzyme</fullName>
    </submittedName>
    <submittedName>
        <fullName evidence="5">Predicted amino acid racemase</fullName>
    </submittedName>
</protein>
<evidence type="ECO:0000313" key="7">
    <source>
        <dbReference type="Proteomes" id="UP000199322"/>
    </source>
</evidence>
<dbReference type="EMBL" id="FMYV01000001">
    <property type="protein sequence ID" value="SDC08791.1"/>
    <property type="molecule type" value="Genomic_DNA"/>
</dbReference>
<evidence type="ECO:0000313" key="5">
    <source>
        <dbReference type="EMBL" id="SDC08791.1"/>
    </source>
</evidence>
<keyword evidence="7" id="KW-1185">Reference proteome</keyword>
<dbReference type="PANTHER" id="PTHR30511">
    <property type="entry name" value="ALANINE RACEMASE"/>
    <property type="match status" value="1"/>
</dbReference>
<dbReference type="OrthoDB" id="504078at2"/>
<reference evidence="5 7" key="1">
    <citation type="submission" date="2016-10" db="EMBL/GenBank/DDBJ databases">
        <authorList>
            <person name="de Groot N.N."/>
        </authorList>
    </citation>
    <scope>NUCLEOTIDE SEQUENCE [LARGE SCALE GENOMIC DNA]</scope>
    <source>
        <strain evidence="5 7">WG14</strain>
    </source>
</reference>
<dbReference type="Proteomes" id="UP000199322">
    <property type="component" value="Unassembled WGS sequence"/>
</dbReference>
<evidence type="ECO:0000256" key="3">
    <source>
        <dbReference type="ARBA" id="ARBA00023235"/>
    </source>
</evidence>
<reference evidence="6 8" key="2">
    <citation type="submission" date="2019-04" db="EMBL/GenBank/DDBJ databases">
        <title>Draft genome sequence data and analysis of a Fermenting Bacterium, Geotoga petraea strain HO-Geo1, isolated from heavy-oil petroleum reservoir in Russia.</title>
        <authorList>
            <person name="Grouzdev D.S."/>
            <person name="Semenova E.M."/>
            <person name="Sokolova D.S."/>
            <person name="Tourova T.P."/>
            <person name="Poltaraus A.B."/>
            <person name="Nazina T.N."/>
        </authorList>
    </citation>
    <scope>NUCLEOTIDE SEQUENCE [LARGE SCALE GENOMIC DNA]</scope>
    <source>
        <strain evidence="6 8">HO-Geo1</strain>
    </source>
</reference>
<dbReference type="Proteomes" id="UP000297288">
    <property type="component" value="Unassembled WGS sequence"/>
</dbReference>
<dbReference type="Gene3D" id="3.20.20.10">
    <property type="entry name" value="Alanine racemase"/>
    <property type="match status" value="1"/>
</dbReference>
<feature type="domain" description="Alanine racemase N-terminal" evidence="4">
    <location>
        <begin position="7"/>
        <end position="223"/>
    </location>
</feature>
<name>A0A1G6IQT1_9BACT</name>
<evidence type="ECO:0000256" key="2">
    <source>
        <dbReference type="ARBA" id="ARBA00022898"/>
    </source>
</evidence>
<accession>A0A1G6IQT1</accession>
<dbReference type="SUPFAM" id="SSF51419">
    <property type="entry name" value="PLP-binding barrel"/>
    <property type="match status" value="1"/>
</dbReference>
<dbReference type="GO" id="GO:0030170">
    <property type="term" value="F:pyridoxal phosphate binding"/>
    <property type="evidence" value="ECO:0007669"/>
    <property type="project" value="TreeGrafter"/>
</dbReference>
<dbReference type="InterPro" id="IPR029066">
    <property type="entry name" value="PLP-binding_barrel"/>
</dbReference>
<organism evidence="5 7">
    <name type="scientific">Geotoga petraea</name>
    <dbReference type="NCBI Taxonomy" id="28234"/>
    <lineage>
        <taxon>Bacteria</taxon>
        <taxon>Thermotogati</taxon>
        <taxon>Thermotogota</taxon>
        <taxon>Thermotogae</taxon>
        <taxon>Petrotogales</taxon>
        <taxon>Petrotogaceae</taxon>
        <taxon>Geotoga</taxon>
    </lineage>
</organism>
<dbReference type="RefSeq" id="WP_091402436.1">
    <property type="nucleotide sequence ID" value="NZ_FMYV01000001.1"/>
</dbReference>
<dbReference type="PANTHER" id="PTHR30511:SF3">
    <property type="entry name" value="LYSINE RACEMASE"/>
    <property type="match status" value="1"/>
</dbReference>
<dbReference type="InterPro" id="IPR001608">
    <property type="entry name" value="Ala_racemase_N"/>
</dbReference>
<evidence type="ECO:0000256" key="1">
    <source>
        <dbReference type="ARBA" id="ARBA00001933"/>
    </source>
</evidence>
<dbReference type="CDD" id="cd06815">
    <property type="entry name" value="PLPDE_III_AR_like_1"/>
    <property type="match status" value="1"/>
</dbReference>
<dbReference type="GO" id="GO:0008784">
    <property type="term" value="F:alanine racemase activity"/>
    <property type="evidence" value="ECO:0007669"/>
    <property type="project" value="TreeGrafter"/>
</dbReference>
<dbReference type="GO" id="GO:0005829">
    <property type="term" value="C:cytosol"/>
    <property type="evidence" value="ECO:0007669"/>
    <property type="project" value="TreeGrafter"/>
</dbReference>
<comment type="cofactor">
    <cofactor evidence="1">
        <name>pyridoxal 5'-phosphate</name>
        <dbReference type="ChEBI" id="CHEBI:597326"/>
    </cofactor>
</comment>
<proteinExistence type="predicted"/>
<evidence type="ECO:0000259" key="4">
    <source>
        <dbReference type="Pfam" id="PF01168"/>
    </source>
</evidence>
<dbReference type="EMBL" id="SRME01000001">
    <property type="protein sequence ID" value="TGG89274.1"/>
    <property type="molecule type" value="Genomic_DNA"/>
</dbReference>
<dbReference type="InterPro" id="IPR000821">
    <property type="entry name" value="Ala_racemase"/>
</dbReference>
<sequence length="356" mass="39765">MFPRLVIDLAKVKNNSKNVVEKCHSLGVEVAGVTKVMCGMPEIAEAMIETNIDMIADARMQNIKKLKGNGIKKDFLLLRIPMISELDELIENVDITLISELKTIKILGEKALAKNKKQKIIFMIDLGDLREGVWYKNAVENIEKIIEIQGIELIGIGTNLGCFGGVLPTLEKMNMLVDIKTEVKEKLNFELKYISAGSTAALPLVENKDLPKEINHYRLGESILCGTDVTNNRKVPGAYQDAVYLEAEIVEIKEKPSMPEGEIGLDAFGRKPHFEDKGWRKKCILAVGEQDIDPEGLIPINKDIEVLHASSDHTIIDITECKSDYNIGDIIRFKLSYSALLKATTSQYVEKIIINQ</sequence>
<keyword evidence="3" id="KW-0413">Isomerase</keyword>
<dbReference type="Pfam" id="PF01168">
    <property type="entry name" value="Ala_racemase_N"/>
    <property type="match status" value="1"/>
</dbReference>
<keyword evidence="2" id="KW-0663">Pyridoxal phosphate</keyword>